<evidence type="ECO:0000313" key="2">
    <source>
        <dbReference type="EMBL" id="MBW0136950.1"/>
    </source>
</evidence>
<protein>
    <recommendedName>
        <fullName evidence="1">DUF6891 domain-containing protein</fullName>
    </recommendedName>
</protein>
<name>A0ABS6UXJ1_9PSEU</name>
<proteinExistence type="predicted"/>
<dbReference type="EMBL" id="JADQDK010000001">
    <property type="protein sequence ID" value="MBW0136950.1"/>
    <property type="molecule type" value="Genomic_DNA"/>
</dbReference>
<feature type="domain" description="DUF6891" evidence="1">
    <location>
        <begin position="28"/>
        <end position="208"/>
    </location>
</feature>
<organism evidence="2 3">
    <name type="scientific">Pseudonocardia abyssalis</name>
    <dbReference type="NCBI Taxonomy" id="2792008"/>
    <lineage>
        <taxon>Bacteria</taxon>
        <taxon>Bacillati</taxon>
        <taxon>Actinomycetota</taxon>
        <taxon>Actinomycetes</taxon>
        <taxon>Pseudonocardiales</taxon>
        <taxon>Pseudonocardiaceae</taxon>
        <taxon>Pseudonocardia</taxon>
    </lineage>
</organism>
<dbReference type="InterPro" id="IPR054186">
    <property type="entry name" value="DUF6891"/>
</dbReference>
<sequence length="210" mass="22755">MFDGLRRRLRGAPAAPTAPAAPVLTAAEEARLAERVAELVLPGFRTRADVVEIVGDQAGDDFPGLPAAAVTTAVDDLWRARLAEQESWPPRTDADRLDDAFAALEASGIVARMNFTCCLTCGRDEIRDEAPPGPRSDGFVFFHEQDAERLSDPDADLYLAFGAWSGSADAEVGERVRAELVGQRLVAEWDGDAGARLVVRGQDWRRRLPG</sequence>
<evidence type="ECO:0000313" key="3">
    <source>
        <dbReference type="Proteomes" id="UP000694287"/>
    </source>
</evidence>
<dbReference type="Proteomes" id="UP000694287">
    <property type="component" value="Unassembled WGS sequence"/>
</dbReference>
<accession>A0ABS6UXJ1</accession>
<dbReference type="Pfam" id="PF21831">
    <property type="entry name" value="DUF6891"/>
    <property type="match status" value="1"/>
</dbReference>
<keyword evidence="3" id="KW-1185">Reference proteome</keyword>
<reference evidence="2 3" key="1">
    <citation type="submission" date="2020-11" db="EMBL/GenBank/DDBJ databases">
        <title>Pseudonocardia abyssalis sp. nov. and Pseudonocardia oceani sp. nov., description and phylogenomic analysis of two novel actinomycetes isolated from the deep Southern Ocean.</title>
        <authorList>
            <person name="Parra J."/>
        </authorList>
    </citation>
    <scope>NUCLEOTIDE SEQUENCE [LARGE SCALE GENOMIC DNA]</scope>
    <source>
        <strain evidence="2 3">KRD-168</strain>
    </source>
</reference>
<evidence type="ECO:0000259" key="1">
    <source>
        <dbReference type="Pfam" id="PF21831"/>
    </source>
</evidence>
<gene>
    <name evidence="2" type="ORF">I4I81_22170</name>
</gene>
<dbReference type="RefSeq" id="WP_218603823.1">
    <property type="nucleotide sequence ID" value="NZ_JADQDJ010000162.1"/>
</dbReference>
<comment type="caution">
    <text evidence="2">The sequence shown here is derived from an EMBL/GenBank/DDBJ whole genome shotgun (WGS) entry which is preliminary data.</text>
</comment>